<evidence type="ECO:0000256" key="2">
    <source>
        <dbReference type="ARBA" id="ARBA00005790"/>
    </source>
</evidence>
<dbReference type="InterPro" id="IPR008144">
    <property type="entry name" value="Guanylate_kin-like_dom"/>
</dbReference>
<dbReference type="EMBL" id="CP132508">
    <property type="protein sequence ID" value="WPD19914.1"/>
    <property type="molecule type" value="Genomic_DNA"/>
</dbReference>
<comment type="catalytic activity">
    <reaction evidence="10 11">
        <text>GMP + ATP = GDP + ADP</text>
        <dbReference type="Rhea" id="RHEA:20780"/>
        <dbReference type="ChEBI" id="CHEBI:30616"/>
        <dbReference type="ChEBI" id="CHEBI:58115"/>
        <dbReference type="ChEBI" id="CHEBI:58189"/>
        <dbReference type="ChEBI" id="CHEBI:456216"/>
        <dbReference type="EC" id="2.7.4.8"/>
    </reaction>
</comment>
<accession>A0ABZ0QT02</accession>
<evidence type="ECO:0000256" key="9">
    <source>
        <dbReference type="ARBA" id="ARBA00030128"/>
    </source>
</evidence>
<keyword evidence="7 11" id="KW-0418">Kinase</keyword>
<evidence type="ECO:0000256" key="4">
    <source>
        <dbReference type="ARBA" id="ARBA00016296"/>
    </source>
</evidence>
<dbReference type="PROSITE" id="PS50052">
    <property type="entry name" value="GUANYLATE_KINASE_2"/>
    <property type="match status" value="1"/>
</dbReference>
<dbReference type="InterPro" id="IPR020590">
    <property type="entry name" value="Guanylate_kinase_CS"/>
</dbReference>
<dbReference type="EC" id="2.7.4.8" evidence="3 11"/>
<evidence type="ECO:0000256" key="3">
    <source>
        <dbReference type="ARBA" id="ARBA00012961"/>
    </source>
</evidence>
<dbReference type="InterPro" id="IPR017665">
    <property type="entry name" value="Guanylate_kinase"/>
</dbReference>
<gene>
    <name evidence="11 14" type="primary">gmk</name>
    <name evidence="14" type="ORF">Q5761_04500</name>
</gene>
<dbReference type="InterPro" id="IPR008145">
    <property type="entry name" value="GK/Ca_channel_bsu"/>
</dbReference>
<dbReference type="PANTHER" id="PTHR23117:SF13">
    <property type="entry name" value="GUANYLATE KINASE"/>
    <property type="match status" value="1"/>
</dbReference>
<protein>
    <recommendedName>
        <fullName evidence="4 11">Guanylate kinase</fullName>
        <ecNumber evidence="3 11">2.7.4.8</ecNumber>
    </recommendedName>
    <alternativeName>
        <fullName evidence="9 11">GMP kinase</fullName>
    </alternativeName>
</protein>
<dbReference type="HAMAP" id="MF_00328">
    <property type="entry name" value="Guanylate_kinase"/>
    <property type="match status" value="1"/>
</dbReference>
<evidence type="ECO:0000256" key="10">
    <source>
        <dbReference type="ARBA" id="ARBA00048594"/>
    </source>
</evidence>
<evidence type="ECO:0000256" key="7">
    <source>
        <dbReference type="ARBA" id="ARBA00022777"/>
    </source>
</evidence>
<dbReference type="SMART" id="SM00072">
    <property type="entry name" value="GuKc"/>
    <property type="match status" value="1"/>
</dbReference>
<dbReference type="InterPro" id="IPR027417">
    <property type="entry name" value="P-loop_NTPase"/>
</dbReference>
<dbReference type="SUPFAM" id="SSF52540">
    <property type="entry name" value="P-loop containing nucleoside triphosphate hydrolases"/>
    <property type="match status" value="1"/>
</dbReference>
<evidence type="ECO:0000259" key="13">
    <source>
        <dbReference type="PROSITE" id="PS50052"/>
    </source>
</evidence>
<evidence type="ECO:0000313" key="15">
    <source>
        <dbReference type="Proteomes" id="UP001304683"/>
    </source>
</evidence>
<keyword evidence="8 11" id="KW-0067">ATP-binding</keyword>
<sequence length="225" mass="25690">MEAGRRDAARTGRRRSDGDPWPGLMIVLSAPSGAGKGTIRERLQQRLPDLLYAVSVTTRPRRPHEVDGVDYHFVTPEEFQRLVEAGELVEWARVYGNYYGTPREPMETWLREGRDVICEKDVQGALKLMDIYPEAVYIFAMPPSLAELKRRLERRGTESPEARRQRLASADMEMACVDRYDYVVVNDDPDRAADDILAIIRAEKLRARRQRHLVEQVRAGGRIGG</sequence>
<dbReference type="PANTHER" id="PTHR23117">
    <property type="entry name" value="GUANYLATE KINASE-RELATED"/>
    <property type="match status" value="1"/>
</dbReference>
<comment type="similarity">
    <text evidence="2 11">Belongs to the guanylate kinase family.</text>
</comment>
<dbReference type="CDD" id="cd00071">
    <property type="entry name" value="GMPK"/>
    <property type="match status" value="1"/>
</dbReference>
<dbReference type="Gene3D" id="3.40.50.300">
    <property type="entry name" value="P-loop containing nucleotide triphosphate hydrolases"/>
    <property type="match status" value="1"/>
</dbReference>
<dbReference type="GO" id="GO:0004385">
    <property type="term" value="F:GMP kinase activity"/>
    <property type="evidence" value="ECO:0007669"/>
    <property type="project" value="UniProtKB-EC"/>
</dbReference>
<evidence type="ECO:0000256" key="11">
    <source>
        <dbReference type="HAMAP-Rule" id="MF_00328"/>
    </source>
</evidence>
<dbReference type="Gene3D" id="3.30.63.10">
    <property type="entry name" value="Guanylate Kinase phosphate binding domain"/>
    <property type="match status" value="1"/>
</dbReference>
<dbReference type="NCBIfam" id="TIGR03263">
    <property type="entry name" value="guanyl_kin"/>
    <property type="match status" value="1"/>
</dbReference>
<feature type="binding site" evidence="11">
    <location>
        <begin position="30"/>
        <end position="37"/>
    </location>
    <ligand>
        <name>ATP</name>
        <dbReference type="ChEBI" id="CHEBI:30616"/>
    </ligand>
</feature>
<organism evidence="14 15">
    <name type="scientific">Thermaerobacter composti</name>
    <dbReference type="NCBI Taxonomy" id="554949"/>
    <lineage>
        <taxon>Bacteria</taxon>
        <taxon>Bacillati</taxon>
        <taxon>Bacillota</taxon>
        <taxon>Clostridia</taxon>
        <taxon>Eubacteriales</taxon>
        <taxon>Clostridiales Family XVII. Incertae Sedis</taxon>
        <taxon>Thermaerobacter</taxon>
    </lineage>
</organism>
<evidence type="ECO:0000256" key="5">
    <source>
        <dbReference type="ARBA" id="ARBA00022679"/>
    </source>
</evidence>
<dbReference type="Pfam" id="PF00625">
    <property type="entry name" value="Guanylate_kin"/>
    <property type="match status" value="1"/>
</dbReference>
<keyword evidence="11" id="KW-0963">Cytoplasm</keyword>
<reference evidence="14 15" key="1">
    <citation type="submission" date="2023-08" db="EMBL/GenBank/DDBJ databases">
        <title>Genome sequence of Thermaerobacter compostii strain Ins1, a spore-forming filamentous bacterium isolated from a deep geothermal reservoir.</title>
        <authorList>
            <person name="Bregnard D."/>
            <person name="Gonzalez D."/>
            <person name="Junier P."/>
        </authorList>
    </citation>
    <scope>NUCLEOTIDE SEQUENCE [LARGE SCALE GENOMIC DNA]</scope>
    <source>
        <strain evidence="14 15">Ins1</strain>
    </source>
</reference>
<keyword evidence="6 11" id="KW-0547">Nucleotide-binding</keyword>
<dbReference type="RefSeq" id="WP_135225264.1">
    <property type="nucleotide sequence ID" value="NZ_CP132508.1"/>
</dbReference>
<keyword evidence="5 11" id="KW-0808">Transferase</keyword>
<comment type="function">
    <text evidence="1 11">Essential for recycling GMP and indirectly, cGMP.</text>
</comment>
<evidence type="ECO:0000256" key="6">
    <source>
        <dbReference type="ARBA" id="ARBA00022741"/>
    </source>
</evidence>
<feature type="compositionally biased region" description="Basic and acidic residues" evidence="12">
    <location>
        <begin position="1"/>
        <end position="18"/>
    </location>
</feature>
<dbReference type="Proteomes" id="UP001304683">
    <property type="component" value="Chromosome"/>
</dbReference>
<evidence type="ECO:0000256" key="8">
    <source>
        <dbReference type="ARBA" id="ARBA00022840"/>
    </source>
</evidence>
<feature type="domain" description="Guanylate kinase-like" evidence="13">
    <location>
        <begin position="23"/>
        <end position="201"/>
    </location>
</feature>
<evidence type="ECO:0000313" key="14">
    <source>
        <dbReference type="EMBL" id="WPD19914.1"/>
    </source>
</evidence>
<evidence type="ECO:0000256" key="12">
    <source>
        <dbReference type="SAM" id="MobiDB-lite"/>
    </source>
</evidence>
<name>A0ABZ0QT02_9FIRM</name>
<proteinExistence type="inferred from homology"/>
<comment type="subcellular location">
    <subcellularLocation>
        <location evidence="11">Cytoplasm</location>
    </subcellularLocation>
</comment>
<evidence type="ECO:0000256" key="1">
    <source>
        <dbReference type="ARBA" id="ARBA00003531"/>
    </source>
</evidence>
<keyword evidence="15" id="KW-1185">Reference proteome</keyword>
<dbReference type="PROSITE" id="PS00856">
    <property type="entry name" value="GUANYLATE_KINASE_1"/>
    <property type="match status" value="1"/>
</dbReference>
<feature type="region of interest" description="Disordered" evidence="12">
    <location>
        <begin position="1"/>
        <end position="22"/>
    </location>
</feature>